<name>A0A2H4ZLD6_ALLSI</name>
<dbReference type="EMBL" id="MG519836">
    <property type="protein sequence ID" value="AUG31290.1"/>
    <property type="molecule type" value="mRNA"/>
</dbReference>
<dbReference type="AlphaFoldDB" id="A0A2H4ZLD6"/>
<reference evidence="2" key="2">
    <citation type="journal article" date="2018" name="Dev. Comp. Immunol.">
        <title>A crucial role of paralogous ?-defensin genes in the Chinese alligator innate immune system revealed by the first determination of a Crocodilia defensin cluster.</title>
        <authorList>
            <person name="Tang K.Y."/>
            <person name="Wang X."/>
            <person name="Wan Q.H."/>
            <person name="Fang S.G."/>
        </authorList>
    </citation>
    <scope>NUCLEOTIDE SEQUENCE</scope>
</reference>
<feature type="signal peptide" evidence="1">
    <location>
        <begin position="1"/>
        <end position="22"/>
    </location>
</feature>
<evidence type="ECO:0000313" key="2">
    <source>
        <dbReference type="EMBL" id="AUG31290.1"/>
    </source>
</evidence>
<protein>
    <submittedName>
        <fullName evidence="2">Antimicrobial-peptide</fullName>
    </submittedName>
</protein>
<accession>A0A2H4ZLD6</accession>
<evidence type="ECO:0000256" key="1">
    <source>
        <dbReference type="SAM" id="SignalP"/>
    </source>
</evidence>
<keyword evidence="1" id="KW-0732">Signal</keyword>
<feature type="chain" id="PRO_5014167588" evidence="1">
    <location>
        <begin position="23"/>
        <end position="61"/>
    </location>
</feature>
<organism evidence="2">
    <name type="scientific">Alligator sinensis</name>
    <name type="common">Chinese alligator</name>
    <dbReference type="NCBI Taxonomy" id="38654"/>
    <lineage>
        <taxon>Eukaryota</taxon>
        <taxon>Metazoa</taxon>
        <taxon>Chordata</taxon>
        <taxon>Craniata</taxon>
        <taxon>Vertebrata</taxon>
        <taxon>Euteleostomi</taxon>
        <taxon>Archelosauria</taxon>
        <taxon>Archosauria</taxon>
        <taxon>Crocodylia</taxon>
        <taxon>Alligatoridae</taxon>
        <taxon>Alligatorinae</taxon>
        <taxon>Alligator</taxon>
    </lineage>
</organism>
<sequence>MKSLYLILAVALFFSQVVPGNGLPILPLIQCLNLGGICLISVSLCDGITIRLLGCNCCSSH</sequence>
<proteinExistence type="evidence at transcript level"/>
<reference evidence="2" key="1">
    <citation type="submission" date="2017-11" db="EMBL/GenBank/DDBJ databases">
        <authorList>
            <person name="Han C.G."/>
        </authorList>
    </citation>
    <scope>NUCLEOTIDE SEQUENCE</scope>
</reference>